<name>C7H1H6_FAED2</name>
<evidence type="ECO:0000313" key="2">
    <source>
        <dbReference type="Proteomes" id="UP000004619"/>
    </source>
</evidence>
<dbReference type="InterPro" id="IPR036388">
    <property type="entry name" value="WH-like_DNA-bd_sf"/>
</dbReference>
<sequence>MHISNKCSIAVHCLVFLSEYGEREKVTSELLSCSTGCNPVTIRNILSALKKGEIITVKPGTGGAELALPPEKIDLYRICSVVDPEAIDKMIGIHHSPSPFCPVGRNIGNVLGKTYDTLKNNLIASMKTITLEQILADYHEVLAEEKNKKS</sequence>
<dbReference type="InterPro" id="IPR036390">
    <property type="entry name" value="WH_DNA-bd_sf"/>
</dbReference>
<dbReference type="PANTHER" id="PTHR33221">
    <property type="entry name" value="WINGED HELIX-TURN-HELIX TRANSCRIPTIONAL REGULATOR, RRF2 FAMILY"/>
    <property type="match status" value="1"/>
</dbReference>
<dbReference type="HOGENOM" id="CLU_107144_4_2_9"/>
<dbReference type="Proteomes" id="UP000004619">
    <property type="component" value="Unassembled WGS sequence"/>
</dbReference>
<keyword evidence="2" id="KW-1185">Reference proteome</keyword>
<dbReference type="AlphaFoldDB" id="C7H1H6"/>
<evidence type="ECO:0000313" key="1">
    <source>
        <dbReference type="EMBL" id="EEU98186.1"/>
    </source>
</evidence>
<dbReference type="PATRIC" id="fig|411483.3.peg.113"/>
<dbReference type="OrthoDB" id="213028at2"/>
<reference evidence="1" key="1">
    <citation type="submission" date="2009-08" db="EMBL/GenBank/DDBJ databases">
        <authorList>
            <person name="Weinstock G."/>
            <person name="Sodergren E."/>
            <person name="Clifton S."/>
            <person name="Fulton L."/>
            <person name="Fulton B."/>
            <person name="Courtney L."/>
            <person name="Fronick C."/>
            <person name="Harrison M."/>
            <person name="Strong C."/>
            <person name="Farmer C."/>
            <person name="Delahaunty K."/>
            <person name="Markovic C."/>
            <person name="Hall O."/>
            <person name="Minx P."/>
            <person name="Tomlinson C."/>
            <person name="Mitreva M."/>
            <person name="Nelson J."/>
            <person name="Hou S."/>
            <person name="Wollam A."/>
            <person name="Pepin K.H."/>
            <person name="Johnson M."/>
            <person name="Bhonagiri V."/>
            <person name="Nash W.E."/>
            <person name="Warren W."/>
            <person name="Chinwalla A."/>
            <person name="Mardis E.R."/>
            <person name="Wilson R.K."/>
        </authorList>
    </citation>
    <scope>NUCLEOTIDE SEQUENCE [LARGE SCALE GENOMIC DNA]</scope>
    <source>
        <strain evidence="1">A2-165</strain>
    </source>
</reference>
<comment type="caution">
    <text evidence="1">The sequence shown here is derived from an EMBL/GenBank/DDBJ whole genome shotgun (WGS) entry which is preliminary data.</text>
</comment>
<dbReference type="EMBL" id="ACOP02000003">
    <property type="protein sequence ID" value="EEU98186.1"/>
    <property type="molecule type" value="Genomic_DNA"/>
</dbReference>
<organism evidence="1 2">
    <name type="scientific">Faecalibacterium duncaniae (strain DSM 17677 / JCM 31915 / A2-165)</name>
    <name type="common">Faecalibacterium prausnitzii</name>
    <dbReference type="NCBI Taxonomy" id="411483"/>
    <lineage>
        <taxon>Bacteria</taxon>
        <taxon>Bacillati</taxon>
        <taxon>Bacillota</taxon>
        <taxon>Clostridia</taxon>
        <taxon>Eubacteriales</taxon>
        <taxon>Oscillospiraceae</taxon>
        <taxon>Faecalibacterium</taxon>
    </lineage>
</organism>
<dbReference type="RefSeq" id="WP_005928719.1">
    <property type="nucleotide sequence ID" value="NZ_CP022479.1"/>
</dbReference>
<dbReference type="InterPro" id="IPR000944">
    <property type="entry name" value="Tscrpt_reg_Rrf2"/>
</dbReference>
<proteinExistence type="predicted"/>
<dbReference type="Pfam" id="PF02082">
    <property type="entry name" value="Rrf2"/>
    <property type="match status" value="1"/>
</dbReference>
<dbReference type="Gene3D" id="1.10.10.10">
    <property type="entry name" value="Winged helix-like DNA-binding domain superfamily/Winged helix DNA-binding domain"/>
    <property type="match status" value="1"/>
</dbReference>
<dbReference type="GO" id="GO:0003700">
    <property type="term" value="F:DNA-binding transcription factor activity"/>
    <property type="evidence" value="ECO:0007669"/>
    <property type="project" value="TreeGrafter"/>
</dbReference>
<dbReference type="PANTHER" id="PTHR33221:SF15">
    <property type="entry name" value="HTH-TYPE TRANSCRIPTIONAL REGULATOR YWGB-RELATED"/>
    <property type="match status" value="1"/>
</dbReference>
<gene>
    <name evidence="1" type="ORF">FAEPRAA2165_00114</name>
</gene>
<dbReference type="SUPFAM" id="SSF46785">
    <property type="entry name" value="Winged helix' DNA-binding domain"/>
    <property type="match status" value="1"/>
</dbReference>
<dbReference type="eggNOG" id="COG1959">
    <property type="taxonomic scope" value="Bacteria"/>
</dbReference>
<dbReference type="GeneID" id="90658828"/>
<protein>
    <submittedName>
        <fullName evidence="1">Transcriptional regulator</fullName>
    </submittedName>
</protein>
<dbReference type="GO" id="GO:0005829">
    <property type="term" value="C:cytosol"/>
    <property type="evidence" value="ECO:0007669"/>
    <property type="project" value="TreeGrafter"/>
</dbReference>
<dbReference type="STRING" id="411483.FAEPRAA2165_00114"/>
<accession>C7H1H6</accession>